<proteinExistence type="evidence at transcript level"/>
<dbReference type="AlphaFoldDB" id="L7LSF5"/>
<name>L7LSF5_RHIPC</name>
<accession>L7LSF5</accession>
<keyword evidence="2" id="KW-0732">Signal</keyword>
<reference evidence="3" key="2">
    <citation type="journal article" date="2015" name="J. Proteomics">
        <title>Sexual differences in the sialomes of the zebra tick, Rhipicephalus pulchellus.</title>
        <authorList>
            <person name="Tan A.W."/>
            <person name="Francischetti I.M."/>
            <person name="Slovak M."/>
            <person name="Kini R.M."/>
            <person name="Ribeiro J.M."/>
        </authorList>
    </citation>
    <scope>NUCLEOTIDE SEQUENCE</scope>
    <source>
        <tissue evidence="3">Salivary gland</tissue>
    </source>
</reference>
<sequence length="130" mass="14845">MIMHLSVLVTVLVFWRSVAGQRPSMYPNQESTPHIKIGSHHHHQPQKPQPPQKCRGKHETLKRCVSGVCGEKKCRDLWYPSLGCVSNCEYECACGKSYYRNDNGRCVFGMQCKKPSNFVNPSQPSLKFLH</sequence>
<evidence type="ECO:0000256" key="2">
    <source>
        <dbReference type="SAM" id="SignalP"/>
    </source>
</evidence>
<dbReference type="EMBL" id="GACK01011221">
    <property type="protein sequence ID" value="JAA53813.1"/>
    <property type="molecule type" value="mRNA"/>
</dbReference>
<dbReference type="SUPFAM" id="SSF57567">
    <property type="entry name" value="Serine protease inhibitors"/>
    <property type="match status" value="1"/>
</dbReference>
<protein>
    <submittedName>
        <fullName evidence="3">Putative similar to chymotrypsin-elastase inhibitor ixodidin</fullName>
    </submittedName>
</protein>
<feature type="region of interest" description="Disordered" evidence="1">
    <location>
        <begin position="25"/>
        <end position="55"/>
    </location>
</feature>
<dbReference type="Gene3D" id="2.10.25.10">
    <property type="entry name" value="Laminin"/>
    <property type="match status" value="1"/>
</dbReference>
<reference evidence="3" key="1">
    <citation type="submission" date="2012-11" db="EMBL/GenBank/DDBJ databases">
        <authorList>
            <person name="Lucero-Rivera Y.E."/>
            <person name="Tovar-Ramirez D."/>
        </authorList>
    </citation>
    <scope>NUCLEOTIDE SEQUENCE</scope>
    <source>
        <tissue evidence="3">Salivary gland</tissue>
    </source>
</reference>
<evidence type="ECO:0000313" key="3">
    <source>
        <dbReference type="EMBL" id="JAA53813.1"/>
    </source>
</evidence>
<feature type="signal peptide" evidence="2">
    <location>
        <begin position="1"/>
        <end position="20"/>
    </location>
</feature>
<feature type="chain" id="PRO_5003980866" evidence="2">
    <location>
        <begin position="21"/>
        <end position="130"/>
    </location>
</feature>
<organism evidence="3">
    <name type="scientific">Rhipicephalus pulchellus</name>
    <name type="common">Yellow backed tick</name>
    <name type="synonym">Dermacentor pulchellus</name>
    <dbReference type="NCBI Taxonomy" id="72859"/>
    <lineage>
        <taxon>Eukaryota</taxon>
        <taxon>Metazoa</taxon>
        <taxon>Ecdysozoa</taxon>
        <taxon>Arthropoda</taxon>
        <taxon>Chelicerata</taxon>
        <taxon>Arachnida</taxon>
        <taxon>Acari</taxon>
        <taxon>Parasitiformes</taxon>
        <taxon>Ixodida</taxon>
        <taxon>Ixodoidea</taxon>
        <taxon>Ixodidae</taxon>
        <taxon>Rhipicephalinae</taxon>
        <taxon>Rhipicephalus</taxon>
        <taxon>Rhipicephalus</taxon>
    </lineage>
</organism>
<dbReference type="InterPro" id="IPR036084">
    <property type="entry name" value="Ser_inhib-like_sf"/>
</dbReference>
<evidence type="ECO:0000256" key="1">
    <source>
        <dbReference type="SAM" id="MobiDB-lite"/>
    </source>
</evidence>